<evidence type="ECO:0000313" key="7">
    <source>
        <dbReference type="Proteomes" id="UP000029858"/>
    </source>
</evidence>
<dbReference type="GO" id="GO:0005615">
    <property type="term" value="C:extracellular space"/>
    <property type="evidence" value="ECO:0007669"/>
    <property type="project" value="InterPro"/>
</dbReference>
<keyword evidence="3" id="KW-0677">Repeat</keyword>
<dbReference type="InterPro" id="IPR013858">
    <property type="entry name" value="Peptidase_M10B_C"/>
</dbReference>
<reference evidence="6 7" key="2">
    <citation type="submission" date="2014-10" db="EMBL/GenBank/DDBJ databases">
        <title>Paracoccus sanguinis sp. nov., isolated from clinical specimens of New York State patients.</title>
        <authorList>
            <person name="Mingle L.A."/>
            <person name="Cole J.A."/>
            <person name="Lapierre P."/>
            <person name="Musser K.A."/>
        </authorList>
    </citation>
    <scope>NUCLEOTIDE SEQUENCE [LARGE SCALE GENOMIC DNA]</scope>
    <source>
        <strain evidence="6 7">5503</strain>
    </source>
</reference>
<evidence type="ECO:0000256" key="4">
    <source>
        <dbReference type="SAM" id="MobiDB-lite"/>
    </source>
</evidence>
<sequence length="127" mass="13247">GEDLTRPGDDDDGEEVLDGGAGADWLVGDPGADIFVFSALDDPAGGQDTIADFVRGEDRIDLSALGAEIEGGLWLGGRSFTGHAGEVILVAYSDGVRIAVDADGDRVTDLSIRVERLTALGRDDFLL</sequence>
<dbReference type="InterPro" id="IPR011049">
    <property type="entry name" value="Serralysin-like_metalloprot_C"/>
</dbReference>
<gene>
    <name evidence="6" type="ORF">IX56_14930</name>
</gene>
<dbReference type="Proteomes" id="UP000029858">
    <property type="component" value="Unassembled WGS sequence"/>
</dbReference>
<keyword evidence="2" id="KW-0964">Secreted</keyword>
<feature type="non-terminal residue" evidence="6">
    <location>
        <position position="1"/>
    </location>
</feature>
<protein>
    <recommendedName>
        <fullName evidence="5">Peptidase M10 serralysin C-terminal domain-containing protein</fullName>
    </recommendedName>
</protein>
<dbReference type="RefSeq" id="WP_036711805.1">
    <property type="nucleotide sequence ID" value="NZ_JRKQ01000108.1"/>
</dbReference>
<name>A0A099GCT6_9RHOB</name>
<feature type="domain" description="Peptidase M10 serralysin C-terminal" evidence="5">
    <location>
        <begin position="19"/>
        <end position="115"/>
    </location>
</feature>
<dbReference type="GO" id="GO:0005509">
    <property type="term" value="F:calcium ion binding"/>
    <property type="evidence" value="ECO:0007669"/>
    <property type="project" value="InterPro"/>
</dbReference>
<organism evidence="6 7">
    <name type="scientific">Paracoccus sanguinis</name>
    <dbReference type="NCBI Taxonomy" id="1545044"/>
    <lineage>
        <taxon>Bacteria</taxon>
        <taxon>Pseudomonadati</taxon>
        <taxon>Pseudomonadota</taxon>
        <taxon>Alphaproteobacteria</taxon>
        <taxon>Rhodobacterales</taxon>
        <taxon>Paracoccaceae</taxon>
        <taxon>Paracoccus</taxon>
    </lineage>
</organism>
<evidence type="ECO:0000256" key="1">
    <source>
        <dbReference type="ARBA" id="ARBA00004613"/>
    </source>
</evidence>
<feature type="region of interest" description="Disordered" evidence="4">
    <location>
        <begin position="1"/>
        <end position="22"/>
    </location>
</feature>
<dbReference type="Pfam" id="PF08548">
    <property type="entry name" value="Peptidase_M10_C"/>
    <property type="match status" value="1"/>
</dbReference>
<dbReference type="Gene3D" id="2.150.10.10">
    <property type="entry name" value="Serralysin-like metalloprotease, C-terminal"/>
    <property type="match status" value="1"/>
</dbReference>
<proteinExistence type="predicted"/>
<comment type="caution">
    <text evidence="6">The sequence shown here is derived from an EMBL/GenBank/DDBJ whole genome shotgun (WGS) entry which is preliminary data.</text>
</comment>
<comment type="subcellular location">
    <subcellularLocation>
        <location evidence="1">Secreted</location>
    </subcellularLocation>
</comment>
<dbReference type="SUPFAM" id="SSF51120">
    <property type="entry name" value="beta-Roll"/>
    <property type="match status" value="1"/>
</dbReference>
<evidence type="ECO:0000259" key="5">
    <source>
        <dbReference type="Pfam" id="PF08548"/>
    </source>
</evidence>
<accession>A0A099GCT6</accession>
<dbReference type="AlphaFoldDB" id="A0A099GCT6"/>
<evidence type="ECO:0000313" key="6">
    <source>
        <dbReference type="EMBL" id="KGJ19988.1"/>
    </source>
</evidence>
<dbReference type="EMBL" id="JRKQ01000108">
    <property type="protein sequence ID" value="KGJ19988.1"/>
    <property type="molecule type" value="Genomic_DNA"/>
</dbReference>
<evidence type="ECO:0000256" key="3">
    <source>
        <dbReference type="ARBA" id="ARBA00022737"/>
    </source>
</evidence>
<evidence type="ECO:0000256" key="2">
    <source>
        <dbReference type="ARBA" id="ARBA00022525"/>
    </source>
</evidence>
<reference evidence="6 7" key="1">
    <citation type="submission" date="2014-09" db="EMBL/GenBank/DDBJ databases">
        <authorList>
            <person name="McGinnis J.M."/>
            <person name="Wolfgang W.J."/>
        </authorList>
    </citation>
    <scope>NUCLEOTIDE SEQUENCE [LARGE SCALE GENOMIC DNA]</scope>
    <source>
        <strain evidence="6 7">5503</strain>
    </source>
</reference>